<dbReference type="AlphaFoldDB" id="A0A8C4S5Y9"/>
<reference evidence="1" key="1">
    <citation type="submission" date="2021-06" db="EMBL/GenBank/DDBJ databases">
        <authorList>
            <consortium name="Wellcome Sanger Institute Data Sharing"/>
        </authorList>
    </citation>
    <scope>NUCLEOTIDE SEQUENCE [LARGE SCALE GENOMIC DNA]</scope>
</reference>
<keyword evidence="2" id="KW-1185">Reference proteome</keyword>
<accession>A0A8C4S5Y9</accession>
<name>A0A8C4S5Y9_ERPCA</name>
<protein>
    <submittedName>
        <fullName evidence="1">Uncharacterized protein</fullName>
    </submittedName>
</protein>
<dbReference type="Ensembl" id="ENSECRT00000012891.1">
    <property type="protein sequence ID" value="ENSECRP00000012675.1"/>
    <property type="gene ID" value="ENSECRG00000008465.1"/>
</dbReference>
<dbReference type="Proteomes" id="UP000694620">
    <property type="component" value="Chromosome 11"/>
</dbReference>
<reference evidence="1" key="3">
    <citation type="submission" date="2025-09" db="UniProtKB">
        <authorList>
            <consortium name="Ensembl"/>
        </authorList>
    </citation>
    <scope>IDENTIFICATION</scope>
</reference>
<proteinExistence type="predicted"/>
<sequence length="31" mass="3583">MNAAVQVQPWPAFSPDHCVIEHLWDVLDCNF</sequence>
<evidence type="ECO:0000313" key="1">
    <source>
        <dbReference type="Ensembl" id="ENSECRP00000012675.1"/>
    </source>
</evidence>
<organism evidence="1 2">
    <name type="scientific">Erpetoichthys calabaricus</name>
    <name type="common">Rope fish</name>
    <name type="synonym">Calamoichthys calabaricus</name>
    <dbReference type="NCBI Taxonomy" id="27687"/>
    <lineage>
        <taxon>Eukaryota</taxon>
        <taxon>Metazoa</taxon>
        <taxon>Chordata</taxon>
        <taxon>Craniata</taxon>
        <taxon>Vertebrata</taxon>
        <taxon>Euteleostomi</taxon>
        <taxon>Actinopterygii</taxon>
        <taxon>Polypteriformes</taxon>
        <taxon>Polypteridae</taxon>
        <taxon>Erpetoichthys</taxon>
    </lineage>
</organism>
<reference evidence="1" key="2">
    <citation type="submission" date="2025-08" db="UniProtKB">
        <authorList>
            <consortium name="Ensembl"/>
        </authorList>
    </citation>
    <scope>IDENTIFICATION</scope>
</reference>
<evidence type="ECO:0000313" key="2">
    <source>
        <dbReference type="Proteomes" id="UP000694620"/>
    </source>
</evidence>